<evidence type="ECO:0000313" key="4">
    <source>
        <dbReference type="Proteomes" id="UP000297946"/>
    </source>
</evidence>
<reference evidence="2" key="1">
    <citation type="submission" date="2018-10" db="EMBL/GenBank/DDBJ databases">
        <authorList>
            <person name="Vincent A.T."/>
            <person name="Schiettekatte O."/>
            <person name="Bourhy P."/>
            <person name="Veyrier F.J."/>
            <person name="Picardeau M."/>
        </authorList>
    </citation>
    <scope>NUCLEOTIDE SEQUENCE</scope>
    <source>
        <strain evidence="2">201702690</strain>
    </source>
</reference>
<keyword evidence="3" id="KW-1185">Reference proteome</keyword>
<evidence type="ECO:0000313" key="2">
    <source>
        <dbReference type="EMBL" id="TGL40747.1"/>
    </source>
</evidence>
<proteinExistence type="predicted"/>
<dbReference type="Proteomes" id="UP000297946">
    <property type="component" value="Unassembled WGS sequence"/>
</dbReference>
<dbReference type="OrthoDB" id="334526at2"/>
<evidence type="ECO:0000313" key="1">
    <source>
        <dbReference type="EMBL" id="TGJ98687.1"/>
    </source>
</evidence>
<evidence type="ECO:0000313" key="3">
    <source>
        <dbReference type="Proteomes" id="UP000297273"/>
    </source>
</evidence>
<dbReference type="EMBL" id="RQGC01000007">
    <property type="protein sequence ID" value="TGL40747.1"/>
    <property type="molecule type" value="Genomic_DNA"/>
</dbReference>
<reference evidence="3 4" key="2">
    <citation type="journal article" date="2019" name="PLoS Negl. Trop. Dis.">
        <title>Revisiting the worldwide diversity of Leptospira species in the environment.</title>
        <authorList>
            <person name="Vincent A.T."/>
            <person name="Schiettekatte O."/>
            <person name="Bourhy P."/>
            <person name="Veyrier F.J."/>
            <person name="Picardeau M."/>
        </authorList>
    </citation>
    <scope>NUCLEOTIDE SEQUENCE [LARGE SCALE GENOMIC DNA]</scope>
    <source>
        <strain evidence="3">201702690</strain>
        <strain evidence="1 4">SSW18</strain>
    </source>
</reference>
<name>A0A5F1ZS45_9LEPT</name>
<gene>
    <name evidence="1" type="ORF">EHO57_14250</name>
    <name evidence="2" type="ORF">EHQ53_12255</name>
</gene>
<organism evidence="1 4">
    <name type="scientific">Leptospira langatensis</name>
    <dbReference type="NCBI Taxonomy" id="2484983"/>
    <lineage>
        <taxon>Bacteria</taxon>
        <taxon>Pseudomonadati</taxon>
        <taxon>Spirochaetota</taxon>
        <taxon>Spirochaetia</taxon>
        <taxon>Leptospirales</taxon>
        <taxon>Leptospiraceae</taxon>
        <taxon>Leptospira</taxon>
    </lineage>
</organism>
<accession>A0A5F1ZS45</accession>
<dbReference type="RefSeq" id="WP_135646048.1">
    <property type="nucleotide sequence ID" value="NZ_RQER01000010.1"/>
</dbReference>
<dbReference type="EMBL" id="RQER01000010">
    <property type="protein sequence ID" value="TGJ98687.1"/>
    <property type="molecule type" value="Genomic_DNA"/>
</dbReference>
<dbReference type="Proteomes" id="UP000297273">
    <property type="component" value="Unassembled WGS sequence"/>
</dbReference>
<comment type="caution">
    <text evidence="1">The sequence shown here is derived from an EMBL/GenBank/DDBJ whole genome shotgun (WGS) entry which is preliminary data.</text>
</comment>
<dbReference type="AlphaFoldDB" id="A0A5F1ZS45"/>
<sequence>MIEKLELHTKHGALKIINDPNFQISSVDNLYSYDRIYGMTNNVSTQFGIFTSNDSILLSNSGGISGLHDNCYLLEDDFLFLCVGNSIFSLAIPNLELRWQSQVDTFSCFGIYKIADGFIVHGELEITRINTTGKIIWQHSGSDIFTTSDGIDTFKIENNIIYAKSWDNRLYQFTLSGEILM</sequence>
<protein>
    <submittedName>
        <fullName evidence="1">Uncharacterized protein</fullName>
    </submittedName>
</protein>